<evidence type="ECO:0000313" key="3">
    <source>
        <dbReference type="Proteomes" id="UP000199559"/>
    </source>
</evidence>
<dbReference type="STRING" id="1144750.SAMN05443431_102439"/>
<keyword evidence="3" id="KW-1185">Reference proteome</keyword>
<dbReference type="Gene3D" id="3.30.1150.10">
    <property type="match status" value="1"/>
</dbReference>
<organism evidence="2 3">
    <name type="scientific">Olleya namhaensis</name>
    <dbReference type="NCBI Taxonomy" id="1144750"/>
    <lineage>
        <taxon>Bacteria</taxon>
        <taxon>Pseudomonadati</taxon>
        <taxon>Bacteroidota</taxon>
        <taxon>Flavobacteriia</taxon>
        <taxon>Flavobacteriales</taxon>
        <taxon>Flavobacteriaceae</taxon>
    </lineage>
</organism>
<reference evidence="3" key="1">
    <citation type="submission" date="2016-10" db="EMBL/GenBank/DDBJ databases">
        <authorList>
            <person name="Varghese N."/>
            <person name="Submissions S."/>
        </authorList>
    </citation>
    <scope>NUCLEOTIDE SEQUENCE [LARGE SCALE GENOMIC DNA]</scope>
    <source>
        <strain evidence="3">DSM 28881</strain>
    </source>
</reference>
<dbReference type="Proteomes" id="UP000199559">
    <property type="component" value="Unassembled WGS sequence"/>
</dbReference>
<evidence type="ECO:0000259" key="1">
    <source>
        <dbReference type="Pfam" id="PF03544"/>
    </source>
</evidence>
<dbReference type="Pfam" id="PF03544">
    <property type="entry name" value="TonB_C"/>
    <property type="match status" value="1"/>
</dbReference>
<dbReference type="GO" id="GO:0055085">
    <property type="term" value="P:transmembrane transport"/>
    <property type="evidence" value="ECO:0007669"/>
    <property type="project" value="InterPro"/>
</dbReference>
<dbReference type="InterPro" id="IPR037682">
    <property type="entry name" value="TonB_C"/>
</dbReference>
<evidence type="ECO:0000313" key="2">
    <source>
        <dbReference type="EMBL" id="SFI84683.1"/>
    </source>
</evidence>
<accession>A0A1I3LIZ1</accession>
<proteinExistence type="predicted"/>
<gene>
    <name evidence="2" type="ORF">SAMN05443431_102439</name>
</gene>
<name>A0A1I3LIZ1_9FLAO</name>
<dbReference type="RefSeq" id="WP_090838150.1">
    <property type="nucleotide sequence ID" value="NZ_FORM01000002.1"/>
</dbReference>
<feature type="domain" description="TonB C-terminal" evidence="1">
    <location>
        <begin position="268"/>
        <end position="328"/>
    </location>
</feature>
<dbReference type="AlphaFoldDB" id="A0A1I3LIZ1"/>
<sequence length="331" mass="37354">MANYYSIKIPEPCHEGWDTMTPKDKGRFCGSCNKTVVDFTKMDAYQIQDFLQENKDKRICGHIKQTQLDSINLIIPLSLIQQKHSVYKSFFLAAMIIMGTTLFNCSSKNGTPKKIDTIEVIDSTKNKVIDILGLIEKPIETDSVVTKKKAPKPPKIINAVIPPIDGVLIVENVSTGEIIMKPDPVKIDSLKIEPPIIDIMGDMEFIEYPTTEPFSIYNVEILPKFKNTPKNLSKKEELKYFQSQLSTFIKANFSKDSDINLDLKGIQRVFVNFKIENNGDITLIDIKAPHLGLKKEAERVIKKLPKLIPAVNHGKNVSIIHTLPIIFDAED</sequence>
<protein>
    <submittedName>
        <fullName evidence="2">TonB protein C-terminal</fullName>
    </submittedName>
</protein>
<dbReference type="EMBL" id="FORM01000002">
    <property type="protein sequence ID" value="SFI84683.1"/>
    <property type="molecule type" value="Genomic_DNA"/>
</dbReference>